<accession>A0A2Y9AJE9</accession>
<keyword evidence="1" id="KW-0812">Transmembrane</keyword>
<gene>
    <name evidence="2" type="ORF">BCF38_103347</name>
    <name evidence="3" type="ORF">SAMN05421539_103347</name>
</gene>
<dbReference type="EMBL" id="UETC01000003">
    <property type="protein sequence ID" value="SSA44624.1"/>
    <property type="molecule type" value="Genomic_DNA"/>
</dbReference>
<dbReference type="Proteomes" id="UP000251571">
    <property type="component" value="Unassembled WGS sequence"/>
</dbReference>
<reference evidence="2 4" key="2">
    <citation type="submission" date="2018-03" db="EMBL/GenBank/DDBJ databases">
        <title>Genomic Encyclopedia of Archaeal and Bacterial Type Strains, Phase II (KMG-II): from individual species to whole genera.</title>
        <authorList>
            <person name="Goeker M."/>
        </authorList>
    </citation>
    <scope>NUCLEOTIDE SEQUENCE [LARGE SCALE GENOMIC DNA]</scope>
    <source>
        <strain evidence="2 4">DSM 25227</strain>
    </source>
</reference>
<reference evidence="3 5" key="1">
    <citation type="submission" date="2016-10" db="EMBL/GenBank/DDBJ databases">
        <authorList>
            <person name="Cai Z."/>
        </authorList>
    </citation>
    <scope>NUCLEOTIDE SEQUENCE [LARGE SCALE GENOMIC DNA]</scope>
    <source>
        <strain evidence="3 5">DSM 25227</strain>
    </source>
</reference>
<evidence type="ECO:0000313" key="4">
    <source>
        <dbReference type="Proteomes" id="UP000245839"/>
    </source>
</evidence>
<keyword evidence="4" id="KW-1185">Reference proteome</keyword>
<evidence type="ECO:0000313" key="2">
    <source>
        <dbReference type="EMBL" id="PWJ20528.1"/>
    </source>
</evidence>
<feature type="transmembrane region" description="Helical" evidence="1">
    <location>
        <begin position="12"/>
        <end position="30"/>
    </location>
</feature>
<proteinExistence type="predicted"/>
<dbReference type="AlphaFoldDB" id="A0A2Y9AJE9"/>
<protein>
    <submittedName>
        <fullName evidence="3">Uncharacterized protein</fullName>
    </submittedName>
</protein>
<dbReference type="EMBL" id="QGDJ01000003">
    <property type="protein sequence ID" value="PWJ20528.1"/>
    <property type="molecule type" value="Genomic_DNA"/>
</dbReference>
<organism evidence="3 5">
    <name type="scientific">Jannaschia seohaensis</name>
    <dbReference type="NCBI Taxonomy" id="475081"/>
    <lineage>
        <taxon>Bacteria</taxon>
        <taxon>Pseudomonadati</taxon>
        <taxon>Pseudomonadota</taxon>
        <taxon>Alphaproteobacteria</taxon>
        <taxon>Rhodobacterales</taxon>
        <taxon>Roseobacteraceae</taxon>
        <taxon>Jannaschia</taxon>
    </lineage>
</organism>
<keyword evidence="1" id="KW-1133">Transmembrane helix</keyword>
<evidence type="ECO:0000313" key="3">
    <source>
        <dbReference type="EMBL" id="SSA44624.1"/>
    </source>
</evidence>
<keyword evidence="1" id="KW-0472">Membrane</keyword>
<name>A0A2Y9AJE9_9RHOB</name>
<evidence type="ECO:0000256" key="1">
    <source>
        <dbReference type="SAM" id="Phobius"/>
    </source>
</evidence>
<dbReference type="Proteomes" id="UP000245839">
    <property type="component" value="Unassembled WGS sequence"/>
</dbReference>
<dbReference type="RefSeq" id="WP_170125386.1">
    <property type="nucleotide sequence ID" value="NZ_QGDJ01000003.1"/>
</dbReference>
<evidence type="ECO:0000313" key="5">
    <source>
        <dbReference type="Proteomes" id="UP000251571"/>
    </source>
</evidence>
<sequence>MAEFFASLGPFGWIVLALAGIGLVTLPRALREMWTRPWKKDDSER</sequence>